<reference evidence="1 2" key="1">
    <citation type="journal article" date="2013" name="Genome Announc.">
        <title>Draft Genome Sequence of Rhizobium mesoamericanum STM3625, a Nitrogen-Fixing Symbiont of Mimosa pudica Isolated in French Guiana (South America).</title>
        <authorList>
            <person name="Moulin L."/>
            <person name="Mornico D."/>
            <person name="Melkonian R."/>
            <person name="Klonowska A."/>
        </authorList>
    </citation>
    <scope>NUCLEOTIDE SEQUENCE [LARGE SCALE GENOMIC DNA]</scope>
    <source>
        <strain evidence="1 2">STM3625</strain>
    </source>
</reference>
<gene>
    <name evidence="1" type="ORF">BN77_p11547</name>
</gene>
<evidence type="ECO:0000313" key="1">
    <source>
        <dbReference type="EMBL" id="CCM78852.1"/>
    </source>
</evidence>
<dbReference type="AlphaFoldDB" id="K0Q3D9"/>
<dbReference type="Proteomes" id="UP000009319">
    <property type="component" value="Unassembled WGS sequence"/>
</dbReference>
<sequence length="97" mass="10522">MEASILMDDRRLLLCDKKAMRDRGALLIGGAEKHPLNLNRIMPAEGVARAPCLLGGPCVFPPRSKGARCEIKPHLERCSANCARNRRSSIASPTSSP</sequence>
<comment type="caution">
    <text evidence="1">The sequence shown here is derived from an EMBL/GenBank/DDBJ whole genome shotgun (WGS) entry which is preliminary data.</text>
</comment>
<evidence type="ECO:0000313" key="2">
    <source>
        <dbReference type="Proteomes" id="UP000009319"/>
    </source>
</evidence>
<protein>
    <submittedName>
        <fullName evidence="1">Uncharacterized protein</fullName>
    </submittedName>
</protein>
<dbReference type="HOGENOM" id="CLU_2344684_0_0_5"/>
<name>K0Q3D9_9HYPH</name>
<dbReference type="EMBL" id="CANI01000039">
    <property type="protein sequence ID" value="CCM78852.1"/>
    <property type="molecule type" value="Genomic_DNA"/>
</dbReference>
<proteinExistence type="predicted"/>
<dbReference type="STRING" id="1211777.BN77_p11547"/>
<organism evidence="1 2">
    <name type="scientific">Rhizobium mesoamericanum STM3625</name>
    <dbReference type="NCBI Taxonomy" id="1211777"/>
    <lineage>
        <taxon>Bacteria</taxon>
        <taxon>Pseudomonadati</taxon>
        <taxon>Pseudomonadota</taxon>
        <taxon>Alphaproteobacteria</taxon>
        <taxon>Hyphomicrobiales</taxon>
        <taxon>Rhizobiaceae</taxon>
        <taxon>Rhizobium/Agrobacterium group</taxon>
        <taxon>Rhizobium</taxon>
    </lineage>
</organism>
<accession>K0Q3D9</accession>
<keyword evidence="2" id="KW-1185">Reference proteome</keyword>